<sequence length="484" mass="51615">MISLNGLASGLDTNSIINQLMQIERQPLVKLQSRKTDLANQQAVFRSINTKLAALKTAAQDLMYSSTLLVGKATSSDTTAVDATASGSVSPGTYVVEVVKTAKSHVVGSGTFSANADASALSGQTFRIYAPGSSSPLTVTASGATYRDVLNNVKDQINAANTGISASVVETTPGQLQLVLTSKNTGVDYRMKFGSAADGNRTVLEDNGGLLASLGISDTDANGEIDAANVVRQADDAEFKVNGLTLTRSGNTISDVVQGVTLRLLKDNATATVTVGWDADKAAAKVENFVKAYNDVVSTIRDNLEKGKPLQGDASLIALDNLLYSTVTGLVDSAPYQALSQIGLEIDKGITSGSLMTGTITFDKEKFKSAFEQNPNAVVELFRKDYDDPGTPENDTALDGIARKLQAALAPWTDFVNGVLNIRIRGYDEEIRLVDRRVEALNERLANKEQQLRRQFTAMETALAKLQSQQAWLMSQIASLQNFG</sequence>
<evidence type="ECO:0000256" key="3">
    <source>
        <dbReference type="ARBA" id="ARBA00023054"/>
    </source>
</evidence>
<dbReference type="GO" id="GO:0009424">
    <property type="term" value="C:bacterial-type flagellum hook"/>
    <property type="evidence" value="ECO:0007669"/>
    <property type="project" value="UniProtKB-UniRule"/>
</dbReference>
<comment type="function">
    <text evidence="5">Required for morphogenesis and for the elongation of the flagellar filament by facilitating polymerization of the flagellin monomers at the tip of growing filament. Forms a capping structure, which prevents flagellin subunits (transported through the central channel of the flagellum) from leaking out without polymerization at the distal end.</text>
</comment>
<evidence type="ECO:0000313" key="8">
    <source>
        <dbReference type="EMBL" id="PDO09797.1"/>
    </source>
</evidence>
<accession>A0A2A6DZ70</accession>
<dbReference type="AlphaFoldDB" id="A0A2A6DZ70"/>
<organism evidence="8 9">
    <name type="scientific">Candidatus Reconcilbacillus cellulovorans</name>
    <dbReference type="NCBI Taxonomy" id="1906605"/>
    <lineage>
        <taxon>Bacteria</taxon>
        <taxon>Bacillati</taxon>
        <taxon>Bacillota</taxon>
        <taxon>Bacilli</taxon>
        <taxon>Bacillales</taxon>
        <taxon>Paenibacillaceae</taxon>
        <taxon>Candidatus Reconcilbacillus</taxon>
    </lineage>
</organism>
<evidence type="ECO:0000256" key="2">
    <source>
        <dbReference type="ARBA" id="ARBA00011255"/>
    </source>
</evidence>
<dbReference type="GO" id="GO:0009421">
    <property type="term" value="C:bacterial-type flagellum filament cap"/>
    <property type="evidence" value="ECO:0007669"/>
    <property type="project" value="InterPro"/>
</dbReference>
<comment type="caution">
    <text evidence="8">The sequence shown here is derived from an EMBL/GenBank/DDBJ whole genome shotgun (WGS) entry which is preliminary data.</text>
</comment>
<keyword evidence="5" id="KW-0964">Secreted</keyword>
<dbReference type="InterPro" id="IPR003481">
    <property type="entry name" value="FliD_N"/>
</dbReference>
<comment type="subunit">
    <text evidence="2 5">Homopentamer.</text>
</comment>
<dbReference type="InterPro" id="IPR010809">
    <property type="entry name" value="FliD_C"/>
</dbReference>
<dbReference type="InterPro" id="IPR040026">
    <property type="entry name" value="FliD"/>
</dbReference>
<keyword evidence="3 5" id="KW-0175">Coiled coil</keyword>
<evidence type="ECO:0000256" key="1">
    <source>
        <dbReference type="ARBA" id="ARBA00009764"/>
    </source>
</evidence>
<dbReference type="GO" id="GO:0005576">
    <property type="term" value="C:extracellular region"/>
    <property type="evidence" value="ECO:0007669"/>
    <property type="project" value="UniProtKB-SubCell"/>
</dbReference>
<evidence type="ECO:0000259" key="7">
    <source>
        <dbReference type="Pfam" id="PF07195"/>
    </source>
</evidence>
<evidence type="ECO:0000313" key="9">
    <source>
        <dbReference type="Proteomes" id="UP000243688"/>
    </source>
</evidence>
<name>A0A2A6DZ70_9BACL</name>
<gene>
    <name evidence="8" type="ORF">BLM47_10640</name>
</gene>
<keyword evidence="4 5" id="KW-0975">Bacterial flagellum</keyword>
<dbReference type="EMBL" id="MOXJ01000027">
    <property type="protein sequence ID" value="PDO09797.1"/>
    <property type="molecule type" value="Genomic_DNA"/>
</dbReference>
<dbReference type="PANTHER" id="PTHR30288:SF0">
    <property type="entry name" value="FLAGELLAR HOOK-ASSOCIATED PROTEIN 2"/>
    <property type="match status" value="1"/>
</dbReference>
<feature type="domain" description="Flagellar hook-associated protein 2 N-terminal" evidence="6">
    <location>
        <begin position="9"/>
        <end position="105"/>
    </location>
</feature>
<dbReference type="Pfam" id="PF07195">
    <property type="entry name" value="FliD_C"/>
    <property type="match status" value="1"/>
</dbReference>
<proteinExistence type="inferred from homology"/>
<reference evidence="8 9" key="1">
    <citation type="submission" date="2016-12" db="EMBL/GenBank/DDBJ databases">
        <title>Candidatus Reconcilibacillus cellulovorans genome.</title>
        <authorList>
            <person name="Kolinko S."/>
            <person name="Wu Y.-W."/>
            <person name="Tachea F."/>
            <person name="Denzel E."/>
            <person name="Hiras J."/>
            <person name="Baecker N."/>
            <person name="Chan L.J."/>
            <person name="Eichorst S.A."/>
            <person name="Frey D."/>
            <person name="Adams P.D."/>
            <person name="Pray T."/>
            <person name="Tanjore D."/>
            <person name="Petzold C.J."/>
            <person name="Gladden J.M."/>
            <person name="Simmons B.A."/>
            <person name="Singer S.W."/>
        </authorList>
    </citation>
    <scope>NUCLEOTIDE SEQUENCE [LARGE SCALE GENOMIC DNA]</scope>
    <source>
        <strain evidence="8">JTherm</strain>
    </source>
</reference>
<evidence type="ECO:0000256" key="5">
    <source>
        <dbReference type="RuleBase" id="RU362066"/>
    </source>
</evidence>
<dbReference type="PANTHER" id="PTHR30288">
    <property type="entry name" value="FLAGELLAR CAP/ASSEMBLY PROTEIN FLID"/>
    <property type="match status" value="1"/>
</dbReference>
<feature type="domain" description="Flagellar hook-associated protein 2 C-terminal" evidence="7">
    <location>
        <begin position="234"/>
        <end position="468"/>
    </location>
</feature>
<comment type="similarity">
    <text evidence="1 5">Belongs to the FliD family.</text>
</comment>
<dbReference type="GO" id="GO:0007155">
    <property type="term" value="P:cell adhesion"/>
    <property type="evidence" value="ECO:0007669"/>
    <property type="project" value="InterPro"/>
</dbReference>
<comment type="subcellular location">
    <subcellularLocation>
        <location evidence="5">Secreted</location>
    </subcellularLocation>
    <subcellularLocation>
        <location evidence="5">Bacterial flagellum</location>
    </subcellularLocation>
</comment>
<dbReference type="Pfam" id="PF02465">
    <property type="entry name" value="FliD_N"/>
    <property type="match status" value="1"/>
</dbReference>
<evidence type="ECO:0000259" key="6">
    <source>
        <dbReference type="Pfam" id="PF02465"/>
    </source>
</evidence>
<dbReference type="GO" id="GO:0071973">
    <property type="term" value="P:bacterial-type flagellum-dependent cell motility"/>
    <property type="evidence" value="ECO:0007669"/>
    <property type="project" value="TreeGrafter"/>
</dbReference>
<protein>
    <recommendedName>
        <fullName evidence="5">Flagellar hook-associated protein 2</fullName>
        <shortName evidence="5">HAP2</shortName>
    </recommendedName>
    <alternativeName>
        <fullName evidence="5">Flagellar cap protein</fullName>
    </alternativeName>
</protein>
<dbReference type="Proteomes" id="UP000243688">
    <property type="component" value="Unassembled WGS sequence"/>
</dbReference>
<feature type="coiled-coil region" evidence="5">
    <location>
        <begin position="424"/>
        <end position="469"/>
    </location>
</feature>
<evidence type="ECO:0000256" key="4">
    <source>
        <dbReference type="ARBA" id="ARBA00023143"/>
    </source>
</evidence>